<organism evidence="2 3">
    <name type="scientific">Sphingomonas carotinifaciens</name>
    <dbReference type="NCBI Taxonomy" id="1166323"/>
    <lineage>
        <taxon>Bacteria</taxon>
        <taxon>Pseudomonadati</taxon>
        <taxon>Pseudomonadota</taxon>
        <taxon>Alphaproteobacteria</taxon>
        <taxon>Sphingomonadales</taxon>
        <taxon>Sphingomonadaceae</taxon>
        <taxon>Sphingomonas</taxon>
    </lineage>
</organism>
<dbReference type="Proteomes" id="UP000323502">
    <property type="component" value="Unassembled WGS sequence"/>
</dbReference>
<gene>
    <name evidence="1" type="ORF">GQR91_07420</name>
    <name evidence="2" type="ORF">SAMN05216557_103340</name>
</gene>
<evidence type="ECO:0000313" key="4">
    <source>
        <dbReference type="Proteomes" id="UP000436801"/>
    </source>
</evidence>
<dbReference type="PANTHER" id="PTHR38453">
    <property type="entry name" value="CYTOPLASMIC PROTEIN-RELATED"/>
    <property type="match status" value="1"/>
</dbReference>
<evidence type="ECO:0000313" key="1">
    <source>
        <dbReference type="EMBL" id="MWC43486.1"/>
    </source>
</evidence>
<dbReference type="Proteomes" id="UP000436801">
    <property type="component" value="Unassembled WGS sequence"/>
</dbReference>
<protein>
    <submittedName>
        <fullName evidence="1">Putative selenoprotein</fullName>
    </submittedName>
</protein>
<dbReference type="Pfam" id="PF04328">
    <property type="entry name" value="Sel_put"/>
    <property type="match status" value="1"/>
</dbReference>
<name>A0A1G7L140_9SPHN</name>
<dbReference type="AlphaFoldDB" id="A0A1G7L140"/>
<dbReference type="RefSeq" id="WP_112381951.1">
    <property type="nucleotide sequence ID" value="NZ_CP178397.1"/>
</dbReference>
<evidence type="ECO:0000313" key="2">
    <source>
        <dbReference type="EMBL" id="SDF43262.1"/>
    </source>
</evidence>
<dbReference type="EMBL" id="FNBI01000003">
    <property type="protein sequence ID" value="SDF43262.1"/>
    <property type="molecule type" value="Genomic_DNA"/>
</dbReference>
<keyword evidence="3" id="KW-1185">Reference proteome</keyword>
<dbReference type="PANTHER" id="PTHR38453:SF1">
    <property type="entry name" value="CYTOPLASMIC PROTEIN"/>
    <property type="match status" value="1"/>
</dbReference>
<accession>A0A1G7L140</accession>
<dbReference type="OrthoDB" id="9814284at2"/>
<reference evidence="1 4" key="2">
    <citation type="submission" date="2019-12" db="EMBL/GenBank/DDBJ databases">
        <authorList>
            <person name="Zheng J."/>
        </authorList>
    </citation>
    <scope>NUCLEOTIDE SEQUENCE [LARGE SCALE GENOMIC DNA]</scope>
    <source>
        <strain evidence="1 4">DSM 27347</strain>
    </source>
</reference>
<proteinExistence type="predicted"/>
<dbReference type="InterPro" id="IPR007423">
    <property type="entry name" value="Sel_put"/>
</dbReference>
<sequence>MSAFLARLAETARLMVGVPSYDAYRRHMAEHHPDAEPMNEVAFFRERQEARYGGKNGGRCC</sequence>
<reference evidence="2 3" key="1">
    <citation type="submission" date="2016-10" db="EMBL/GenBank/DDBJ databases">
        <authorList>
            <person name="Varghese N."/>
            <person name="Submissions S."/>
        </authorList>
    </citation>
    <scope>NUCLEOTIDE SEQUENCE [LARGE SCALE GENOMIC DNA]</scope>
    <source>
        <strain evidence="2 3">S7-754</strain>
    </source>
</reference>
<dbReference type="EMBL" id="WSUT01000005">
    <property type="protein sequence ID" value="MWC43486.1"/>
    <property type="molecule type" value="Genomic_DNA"/>
</dbReference>
<evidence type="ECO:0000313" key="3">
    <source>
        <dbReference type="Proteomes" id="UP000323502"/>
    </source>
</evidence>